<dbReference type="AlphaFoldDB" id="A0AAV8UFC0"/>
<keyword evidence="6" id="KW-0472">Membrane</keyword>
<keyword evidence="4" id="KW-0809">Transit peptide</keyword>
<dbReference type="InterPro" id="IPR039544">
    <property type="entry name" value="Tim44-like"/>
</dbReference>
<keyword evidence="10" id="KW-1185">Reference proteome</keyword>
<evidence type="ECO:0000259" key="8">
    <source>
        <dbReference type="SMART" id="SM00978"/>
    </source>
</evidence>
<name>A0AAV8UFC0_9RHOD</name>
<reference evidence="9 10" key="1">
    <citation type="journal article" date="2023" name="Nat. Commun.">
        <title>Origin of minicircular mitochondrial genomes in red algae.</title>
        <authorList>
            <person name="Lee Y."/>
            <person name="Cho C.H."/>
            <person name="Lee Y.M."/>
            <person name="Park S.I."/>
            <person name="Yang J.H."/>
            <person name="West J.A."/>
            <person name="Bhattacharya D."/>
            <person name="Yoon H.S."/>
        </authorList>
    </citation>
    <scope>NUCLEOTIDE SEQUENCE [LARGE SCALE GENOMIC DNA]</scope>
    <source>
        <strain evidence="9 10">CCMP1338</strain>
        <tissue evidence="9">Whole cell</tissue>
    </source>
</reference>
<evidence type="ECO:0000256" key="2">
    <source>
        <dbReference type="ARBA" id="ARBA00009597"/>
    </source>
</evidence>
<evidence type="ECO:0000256" key="5">
    <source>
        <dbReference type="ARBA" id="ARBA00023128"/>
    </source>
</evidence>
<organism evidence="9 10">
    <name type="scientific">Rhodosorus marinus</name>
    <dbReference type="NCBI Taxonomy" id="101924"/>
    <lineage>
        <taxon>Eukaryota</taxon>
        <taxon>Rhodophyta</taxon>
        <taxon>Stylonematophyceae</taxon>
        <taxon>Stylonematales</taxon>
        <taxon>Stylonemataceae</taxon>
        <taxon>Rhodosorus</taxon>
    </lineage>
</organism>
<dbReference type="SMART" id="SM00978">
    <property type="entry name" value="Tim44"/>
    <property type="match status" value="1"/>
</dbReference>
<evidence type="ECO:0000256" key="4">
    <source>
        <dbReference type="ARBA" id="ARBA00022946"/>
    </source>
</evidence>
<protein>
    <recommendedName>
        <fullName evidence="8">Tim44-like domain-containing protein</fullName>
    </recommendedName>
</protein>
<comment type="subcellular location">
    <subcellularLocation>
        <location evidence="1">Mitochondrion inner membrane</location>
    </subcellularLocation>
</comment>
<dbReference type="EMBL" id="JAMWBK010000011">
    <property type="protein sequence ID" value="KAJ8901180.1"/>
    <property type="molecule type" value="Genomic_DNA"/>
</dbReference>
<evidence type="ECO:0000313" key="9">
    <source>
        <dbReference type="EMBL" id="KAJ8901180.1"/>
    </source>
</evidence>
<evidence type="ECO:0000256" key="7">
    <source>
        <dbReference type="SAM" id="MobiDB-lite"/>
    </source>
</evidence>
<sequence length="391" mass="44112">MLRGGVLVGRRCLAEVRSGGSGLRLYRSSGQLLSAKVKEVAVRKDEEEEDELEREKKSAVGGFMRGLIGGREAAAEDEYVSEAKKAGIDVPPPPPPPRRKDLQVVKVKRKKGDDEEEHTIRDRLFSRFAGSTFLRGAMEARERISERIDESDNPVINFFRDMHARLFSETEMGSVLREIREKDEEFRIYDFIKEMEEDYIPKILSAYLSSDLEKLKELCTDEAVEVLTASIKEQQKEGIQMDPSILDIGEVELTTAKFLQDDPVLIISFSAQQINCVRNKAGDVIEGSENDIRAVYYVWALVREYDDDDEDQVPTGGSAEQDGDERSEKSEESVESAENGGEEKAKTKRKKTQKAESKDDDDKGNSHGDGEKKLPPWKMMEMVIRGAHLTI</sequence>
<evidence type="ECO:0000256" key="3">
    <source>
        <dbReference type="ARBA" id="ARBA00022792"/>
    </source>
</evidence>
<evidence type="ECO:0000313" key="10">
    <source>
        <dbReference type="Proteomes" id="UP001157974"/>
    </source>
</evidence>
<dbReference type="InterPro" id="IPR007379">
    <property type="entry name" value="Tim44-like_dom"/>
</dbReference>
<evidence type="ECO:0000256" key="6">
    <source>
        <dbReference type="ARBA" id="ARBA00023136"/>
    </source>
</evidence>
<dbReference type="SUPFAM" id="SSF54427">
    <property type="entry name" value="NTF2-like"/>
    <property type="match status" value="1"/>
</dbReference>
<feature type="compositionally biased region" description="Basic and acidic residues" evidence="7">
    <location>
        <begin position="353"/>
        <end position="374"/>
    </location>
</feature>
<dbReference type="PANTHER" id="PTHR10721:SF1">
    <property type="entry name" value="MITOCHONDRIAL IMPORT INNER MEMBRANE TRANSLOCASE SUBUNIT TIM44"/>
    <property type="match status" value="1"/>
</dbReference>
<dbReference type="Pfam" id="PF04280">
    <property type="entry name" value="Tim44"/>
    <property type="match status" value="1"/>
</dbReference>
<dbReference type="GO" id="GO:0030150">
    <property type="term" value="P:protein import into mitochondrial matrix"/>
    <property type="evidence" value="ECO:0007669"/>
    <property type="project" value="TreeGrafter"/>
</dbReference>
<dbReference type="Proteomes" id="UP001157974">
    <property type="component" value="Unassembled WGS sequence"/>
</dbReference>
<comment type="similarity">
    <text evidence="2">Belongs to the Tim44 family.</text>
</comment>
<dbReference type="InterPro" id="IPR032710">
    <property type="entry name" value="NTF2-like_dom_sf"/>
</dbReference>
<dbReference type="PANTHER" id="PTHR10721">
    <property type="entry name" value="MITOCHONDRIAL IMPORT INNER MEMBRANE TRANSLOCASE SUBUNIT TIM44"/>
    <property type="match status" value="1"/>
</dbReference>
<feature type="region of interest" description="Disordered" evidence="7">
    <location>
        <begin position="308"/>
        <end position="379"/>
    </location>
</feature>
<dbReference type="GO" id="GO:0051087">
    <property type="term" value="F:protein-folding chaperone binding"/>
    <property type="evidence" value="ECO:0007669"/>
    <property type="project" value="TreeGrafter"/>
</dbReference>
<proteinExistence type="inferred from homology"/>
<comment type="caution">
    <text evidence="9">The sequence shown here is derived from an EMBL/GenBank/DDBJ whole genome shotgun (WGS) entry which is preliminary data.</text>
</comment>
<keyword evidence="3" id="KW-0999">Mitochondrion inner membrane</keyword>
<dbReference type="NCBIfam" id="NF033779">
    <property type="entry name" value="Tim44_TimA_adap"/>
    <property type="match status" value="1"/>
</dbReference>
<gene>
    <name evidence="9" type="ORF">NDN08_007030</name>
</gene>
<dbReference type="Gene3D" id="3.10.450.240">
    <property type="match status" value="1"/>
</dbReference>
<feature type="domain" description="Tim44-like" evidence="8">
    <location>
        <begin position="172"/>
        <end position="384"/>
    </location>
</feature>
<dbReference type="GO" id="GO:0005743">
    <property type="term" value="C:mitochondrial inner membrane"/>
    <property type="evidence" value="ECO:0007669"/>
    <property type="project" value="UniProtKB-SubCell"/>
</dbReference>
<accession>A0AAV8UFC0</accession>
<evidence type="ECO:0000256" key="1">
    <source>
        <dbReference type="ARBA" id="ARBA00004273"/>
    </source>
</evidence>
<keyword evidence="5" id="KW-0496">Mitochondrion</keyword>